<feature type="DNA-binding region" description="H-T-H motif" evidence="7">
    <location>
        <begin position="18"/>
        <end position="57"/>
    </location>
</feature>
<dbReference type="GO" id="GO:0051775">
    <property type="term" value="P:response to redox state"/>
    <property type="evidence" value="ECO:0007669"/>
    <property type="project" value="InterPro"/>
</dbReference>
<dbReference type="HOGENOM" id="CLU_061534_1_0_0"/>
<evidence type="ECO:0000256" key="7">
    <source>
        <dbReference type="HAMAP-Rule" id="MF_01131"/>
    </source>
</evidence>
<dbReference type="NCBIfam" id="NF003989">
    <property type="entry name" value="PRK05472.1-3"/>
    <property type="match status" value="1"/>
</dbReference>
<dbReference type="NCBIfam" id="NF003995">
    <property type="entry name" value="PRK05472.2-4"/>
    <property type="match status" value="1"/>
</dbReference>
<dbReference type="HAMAP" id="MF_01131">
    <property type="entry name" value="Rex"/>
    <property type="match status" value="1"/>
</dbReference>
<dbReference type="eggNOG" id="COG2344">
    <property type="taxonomic scope" value="Bacteria"/>
</dbReference>
<proteinExistence type="inferred from homology"/>
<comment type="subcellular location">
    <subcellularLocation>
        <location evidence="7">Cytoplasm</location>
    </subcellularLocation>
</comment>
<feature type="binding site" evidence="7">
    <location>
        <begin position="92"/>
        <end position="97"/>
    </location>
    <ligand>
        <name>NAD(+)</name>
        <dbReference type="ChEBI" id="CHEBI:57540"/>
    </ligand>
</feature>
<evidence type="ECO:0000256" key="1">
    <source>
        <dbReference type="ARBA" id="ARBA00022490"/>
    </source>
</evidence>
<evidence type="ECO:0000256" key="6">
    <source>
        <dbReference type="ARBA" id="ARBA00023163"/>
    </source>
</evidence>
<organism evidence="9 10">
    <name type="scientific">Marinithermus hydrothermalis (strain DSM 14884 / JCM 11576 / T1)</name>
    <dbReference type="NCBI Taxonomy" id="869210"/>
    <lineage>
        <taxon>Bacteria</taxon>
        <taxon>Thermotogati</taxon>
        <taxon>Deinococcota</taxon>
        <taxon>Deinococci</taxon>
        <taxon>Thermales</taxon>
        <taxon>Thermaceae</taxon>
        <taxon>Marinithermus</taxon>
    </lineage>
</organism>
<comment type="function">
    <text evidence="7">Modulates transcription in response to changes in cellular NADH/NAD(+) redox state.</text>
</comment>
<dbReference type="EMBL" id="CP002630">
    <property type="protein sequence ID" value="AEB11554.1"/>
    <property type="molecule type" value="Genomic_DNA"/>
</dbReference>
<keyword evidence="5 7" id="KW-0238">DNA-binding</keyword>
<evidence type="ECO:0000256" key="5">
    <source>
        <dbReference type="ARBA" id="ARBA00023125"/>
    </source>
</evidence>
<dbReference type="KEGG" id="mhd:Marky_0807"/>
<dbReference type="NCBIfam" id="NF003993">
    <property type="entry name" value="PRK05472.2-2"/>
    <property type="match status" value="1"/>
</dbReference>
<keyword evidence="3 7" id="KW-0805">Transcription regulation</keyword>
<dbReference type="AlphaFoldDB" id="F2NM84"/>
<dbReference type="Pfam" id="PF02629">
    <property type="entry name" value="CoA_binding"/>
    <property type="match status" value="1"/>
</dbReference>
<evidence type="ECO:0000256" key="3">
    <source>
        <dbReference type="ARBA" id="ARBA00023015"/>
    </source>
</evidence>
<comment type="similarity">
    <text evidence="7">Belongs to the transcriptional regulatory Rex family.</text>
</comment>
<gene>
    <name evidence="7" type="primary">rex</name>
    <name evidence="9" type="ordered locus">Marky_0807</name>
</gene>
<dbReference type="Gene3D" id="1.10.10.10">
    <property type="entry name" value="Winged helix-like DNA-binding domain superfamily/Winged helix DNA-binding domain"/>
    <property type="match status" value="1"/>
</dbReference>
<keyword evidence="2 7" id="KW-0678">Repressor</keyword>
<dbReference type="SMART" id="SM00881">
    <property type="entry name" value="CoA_binding"/>
    <property type="match status" value="1"/>
</dbReference>
<dbReference type="OrthoDB" id="9784760at2"/>
<dbReference type="InterPro" id="IPR003781">
    <property type="entry name" value="CoA-bd"/>
</dbReference>
<dbReference type="InterPro" id="IPR036291">
    <property type="entry name" value="NAD(P)-bd_dom_sf"/>
</dbReference>
<evidence type="ECO:0000313" key="10">
    <source>
        <dbReference type="Proteomes" id="UP000007030"/>
    </source>
</evidence>
<dbReference type="PANTHER" id="PTHR35786:SF1">
    <property type="entry name" value="REDOX-SENSING TRANSCRIPTIONAL REPRESSOR REX 1"/>
    <property type="match status" value="1"/>
</dbReference>
<dbReference type="RefSeq" id="WP_013703605.1">
    <property type="nucleotide sequence ID" value="NC_015387.1"/>
</dbReference>
<dbReference type="NCBIfam" id="NF003994">
    <property type="entry name" value="PRK05472.2-3"/>
    <property type="match status" value="1"/>
</dbReference>
<dbReference type="NCBIfam" id="NF003996">
    <property type="entry name" value="PRK05472.2-5"/>
    <property type="match status" value="1"/>
</dbReference>
<name>F2NM84_MARHT</name>
<keyword evidence="6 7" id="KW-0804">Transcription</keyword>
<dbReference type="Pfam" id="PF06971">
    <property type="entry name" value="Put_DNA-bind_N"/>
    <property type="match status" value="1"/>
</dbReference>
<dbReference type="InterPro" id="IPR036388">
    <property type="entry name" value="WH-like_DNA-bd_sf"/>
</dbReference>
<reference evidence="9 10" key="1">
    <citation type="journal article" date="2012" name="Stand. Genomic Sci.">
        <title>Complete genome sequence of the aerobic, heterotroph Marinithermus hydrothermalis type strain (T1(T)) from a deep-sea hydrothermal vent chimney.</title>
        <authorList>
            <person name="Copeland A."/>
            <person name="Gu W."/>
            <person name="Yasawong M."/>
            <person name="Lapidus A."/>
            <person name="Lucas S."/>
            <person name="Deshpande S."/>
            <person name="Pagani I."/>
            <person name="Tapia R."/>
            <person name="Cheng J.F."/>
            <person name="Goodwin L.A."/>
            <person name="Pitluck S."/>
            <person name="Liolios K."/>
            <person name="Ivanova N."/>
            <person name="Mavromatis K."/>
            <person name="Mikhailova N."/>
            <person name="Pati A."/>
            <person name="Chen A."/>
            <person name="Palaniappan K."/>
            <person name="Land M."/>
            <person name="Pan C."/>
            <person name="Brambilla E.M."/>
            <person name="Rohde M."/>
            <person name="Tindall B.J."/>
            <person name="Sikorski J."/>
            <person name="Goker M."/>
            <person name="Detter J.C."/>
            <person name="Bristow J."/>
            <person name="Eisen J.A."/>
            <person name="Markowitz V."/>
            <person name="Hugenholtz P."/>
            <person name="Kyrpides N.C."/>
            <person name="Klenk H.P."/>
            <person name="Woyke T."/>
        </authorList>
    </citation>
    <scope>NUCLEOTIDE SEQUENCE [LARGE SCALE GENOMIC DNA]</scope>
    <source>
        <strain evidence="10">DSM 14884 / JCM 11576 / T1</strain>
    </source>
</reference>
<dbReference type="Proteomes" id="UP000007030">
    <property type="component" value="Chromosome"/>
</dbReference>
<comment type="subunit">
    <text evidence="7">Homodimer.</text>
</comment>
<accession>F2NM84</accession>
<dbReference type="GO" id="GO:0045892">
    <property type="term" value="P:negative regulation of DNA-templated transcription"/>
    <property type="evidence" value="ECO:0007669"/>
    <property type="project" value="InterPro"/>
</dbReference>
<dbReference type="InterPro" id="IPR009718">
    <property type="entry name" value="Rex_DNA-bd_C_dom"/>
</dbReference>
<protein>
    <recommendedName>
        <fullName evidence="7">Redox-sensing transcriptional repressor Rex</fullName>
    </recommendedName>
</protein>
<dbReference type="InterPro" id="IPR022876">
    <property type="entry name" value="Tscrpt_rep_Rex"/>
</dbReference>
<dbReference type="PANTHER" id="PTHR35786">
    <property type="entry name" value="REDOX-SENSING TRANSCRIPTIONAL REPRESSOR REX"/>
    <property type="match status" value="1"/>
</dbReference>
<dbReference type="SUPFAM" id="SSF46785">
    <property type="entry name" value="Winged helix' DNA-binding domain"/>
    <property type="match status" value="1"/>
</dbReference>
<dbReference type="SUPFAM" id="SSF51735">
    <property type="entry name" value="NAD(P)-binding Rossmann-fold domains"/>
    <property type="match status" value="1"/>
</dbReference>
<dbReference type="NCBIfam" id="NF003992">
    <property type="entry name" value="PRK05472.2-1"/>
    <property type="match status" value="1"/>
</dbReference>
<dbReference type="GO" id="GO:0003677">
    <property type="term" value="F:DNA binding"/>
    <property type="evidence" value="ECO:0007669"/>
    <property type="project" value="UniProtKB-UniRule"/>
</dbReference>
<keyword evidence="1 7" id="KW-0963">Cytoplasm</keyword>
<evidence type="ECO:0000313" key="9">
    <source>
        <dbReference type="EMBL" id="AEB11554.1"/>
    </source>
</evidence>
<keyword evidence="10" id="KW-1185">Reference proteome</keyword>
<sequence>MSRETPKIPNATISRLVTYLRILESLEERGVNRTSSEQLAEEAQVTAFQVRKDLAYFGSYGTRGVGYTVQVLKRELRQILGLNRKWGLCIVGMGRLGQALADYPGFGETFELRAFFDVDPEKVGQRIRGIEVQHLNDLARTVAERHIEVGLVTVPAEAAQTVADQLVEAGVRGILNFAPVVLEVPKEVAVEYVDFLAGLSRLSFFILNPKWREEMMG</sequence>
<dbReference type="GO" id="GO:0003700">
    <property type="term" value="F:DNA-binding transcription factor activity"/>
    <property type="evidence" value="ECO:0007669"/>
    <property type="project" value="UniProtKB-UniRule"/>
</dbReference>
<evidence type="ECO:0000256" key="2">
    <source>
        <dbReference type="ARBA" id="ARBA00022491"/>
    </source>
</evidence>
<evidence type="ECO:0000256" key="4">
    <source>
        <dbReference type="ARBA" id="ARBA00023027"/>
    </source>
</evidence>
<dbReference type="Gene3D" id="3.40.50.720">
    <property type="entry name" value="NAD(P)-binding Rossmann-like Domain"/>
    <property type="match status" value="1"/>
</dbReference>
<evidence type="ECO:0000259" key="8">
    <source>
        <dbReference type="SMART" id="SM00881"/>
    </source>
</evidence>
<keyword evidence="4 7" id="KW-0520">NAD</keyword>
<dbReference type="InterPro" id="IPR058236">
    <property type="entry name" value="Rex_actinobacterial-type"/>
</dbReference>
<dbReference type="GO" id="GO:0005737">
    <property type="term" value="C:cytoplasm"/>
    <property type="evidence" value="ECO:0007669"/>
    <property type="project" value="UniProtKB-SubCell"/>
</dbReference>
<dbReference type="InterPro" id="IPR036390">
    <property type="entry name" value="WH_DNA-bd_sf"/>
</dbReference>
<dbReference type="STRING" id="869210.Marky_0807"/>
<feature type="domain" description="CoA-binding" evidence="8">
    <location>
        <begin position="81"/>
        <end position="181"/>
    </location>
</feature>